<proteinExistence type="predicted"/>
<keyword evidence="1" id="KW-0472">Membrane</keyword>
<keyword evidence="1" id="KW-0812">Transmembrane</keyword>
<accession>A0ABP9QMR4</accession>
<gene>
    <name evidence="2" type="ORF">GCM10025770_18580</name>
</gene>
<feature type="transmembrane region" description="Helical" evidence="1">
    <location>
        <begin position="21"/>
        <end position="39"/>
    </location>
</feature>
<name>A0ABP9QMR4_9RHOO</name>
<keyword evidence="1" id="KW-1133">Transmembrane helix</keyword>
<reference evidence="3" key="1">
    <citation type="journal article" date="2019" name="Int. J. Syst. Evol. Microbiol.">
        <title>The Global Catalogue of Microorganisms (GCM) 10K type strain sequencing project: providing services to taxonomists for standard genome sequencing and annotation.</title>
        <authorList>
            <consortium name="The Broad Institute Genomics Platform"/>
            <consortium name="The Broad Institute Genome Sequencing Center for Infectious Disease"/>
            <person name="Wu L."/>
            <person name="Ma J."/>
        </authorList>
    </citation>
    <scope>NUCLEOTIDE SEQUENCE [LARGE SCALE GENOMIC DNA]</scope>
    <source>
        <strain evidence="3">JCM 18715</strain>
    </source>
</reference>
<keyword evidence="3" id="KW-1185">Reference proteome</keyword>
<sequence>MAARTLRTRWQALRANTHVCTECNVLIFLLMAVGAAIVGLHVAPIVFGLLAIVLGSTDAYEWWHERRR</sequence>
<protein>
    <submittedName>
        <fullName evidence="2">Uncharacterized protein</fullName>
    </submittedName>
</protein>
<dbReference type="RefSeq" id="WP_345532637.1">
    <property type="nucleotide sequence ID" value="NZ_BAABLD010000008.1"/>
</dbReference>
<dbReference type="Proteomes" id="UP001500547">
    <property type="component" value="Unassembled WGS sequence"/>
</dbReference>
<evidence type="ECO:0000313" key="3">
    <source>
        <dbReference type="Proteomes" id="UP001500547"/>
    </source>
</evidence>
<dbReference type="EMBL" id="BAABLD010000008">
    <property type="protein sequence ID" value="GAA5164507.1"/>
    <property type="molecule type" value="Genomic_DNA"/>
</dbReference>
<organism evidence="2 3">
    <name type="scientific">Viridibacterium curvum</name>
    <dbReference type="NCBI Taxonomy" id="1101404"/>
    <lineage>
        <taxon>Bacteria</taxon>
        <taxon>Pseudomonadati</taxon>
        <taxon>Pseudomonadota</taxon>
        <taxon>Betaproteobacteria</taxon>
        <taxon>Rhodocyclales</taxon>
        <taxon>Rhodocyclaceae</taxon>
        <taxon>Viridibacterium</taxon>
    </lineage>
</organism>
<comment type="caution">
    <text evidence="2">The sequence shown here is derived from an EMBL/GenBank/DDBJ whole genome shotgun (WGS) entry which is preliminary data.</text>
</comment>
<evidence type="ECO:0000313" key="2">
    <source>
        <dbReference type="EMBL" id="GAA5164507.1"/>
    </source>
</evidence>
<evidence type="ECO:0000256" key="1">
    <source>
        <dbReference type="SAM" id="Phobius"/>
    </source>
</evidence>